<sequence>MLQVGELAAWLSEHSLGNRFGLAVIGTGPGYDAQAVALAIVAADGDGRYIDAGALTPDDQEALASWFADPGPPKAVHDAKPALHALRGRGWTLRGVTSDTVLAAYLLRSERQSCSLNDLLVRHMRCALPSEAVQGDTPHTPHTPKGLILQACAVLDLADVLDEELARIDSSSLLGRLELPAQRVLAETESVGIAVDRRLLGQGAGELVNAIAPDGRIHAALPAGVGPDERGAFVAGEDYAELMTAHYDQLETRILAHRNGERGVLDEAREAGYASTLLGRRRYLADLGSDDAWARQSAERAALAMAIDGSAADILKVAMIDVAQVIKAAGLRSRLVLQAADQLVFEVASGERDGLAAYVQESMCGAYPLDVPLEVSIGCGPTWGAAASASHIRE</sequence>
<dbReference type="InterPro" id="IPR054690">
    <property type="entry name" value="DNA_polI_exonuclease"/>
</dbReference>
<evidence type="ECO:0000256" key="5">
    <source>
        <dbReference type="ARBA" id="ARBA00049244"/>
    </source>
</evidence>
<proteinExistence type="inferred from homology"/>
<dbReference type="InterPro" id="IPR001098">
    <property type="entry name" value="DNA-dir_DNA_pol_A_palm_dom"/>
</dbReference>
<evidence type="ECO:0000256" key="4">
    <source>
        <dbReference type="ARBA" id="ARBA00022705"/>
    </source>
</evidence>
<dbReference type="AlphaFoldDB" id="A0A1A3N6C0"/>
<dbReference type="CDD" id="cd06140">
    <property type="entry name" value="DNA_polA_I_Bacillus_like_exo"/>
    <property type="match status" value="1"/>
</dbReference>
<evidence type="ECO:0000256" key="1">
    <source>
        <dbReference type="ARBA" id="ARBA00007705"/>
    </source>
</evidence>
<dbReference type="Gene3D" id="3.30.70.370">
    <property type="match status" value="1"/>
</dbReference>
<keyword evidence="4" id="KW-0235">DNA replication</keyword>
<dbReference type="EC" id="2.7.7.7" evidence="2"/>
<dbReference type="InterPro" id="IPR002562">
    <property type="entry name" value="3'-5'_exonuclease_dom"/>
</dbReference>
<evidence type="ECO:0000259" key="6">
    <source>
        <dbReference type="SMART" id="SM00474"/>
    </source>
</evidence>
<protein>
    <recommendedName>
        <fullName evidence="3">DNA polymerase I</fullName>
        <ecNumber evidence="2">2.7.7.7</ecNumber>
    </recommendedName>
</protein>
<dbReference type="GO" id="GO:0006261">
    <property type="term" value="P:DNA-templated DNA replication"/>
    <property type="evidence" value="ECO:0007669"/>
    <property type="project" value="InterPro"/>
</dbReference>
<dbReference type="Pfam" id="PF00476">
    <property type="entry name" value="DNA_pol_A"/>
    <property type="match status" value="1"/>
</dbReference>
<dbReference type="InterPro" id="IPR036397">
    <property type="entry name" value="RNaseH_sf"/>
</dbReference>
<dbReference type="InterPro" id="IPR043502">
    <property type="entry name" value="DNA/RNA_pol_sf"/>
</dbReference>
<dbReference type="GO" id="GO:0006302">
    <property type="term" value="P:double-strand break repair"/>
    <property type="evidence" value="ECO:0007669"/>
    <property type="project" value="TreeGrafter"/>
</dbReference>
<dbReference type="SUPFAM" id="SSF53098">
    <property type="entry name" value="Ribonuclease H-like"/>
    <property type="match status" value="1"/>
</dbReference>
<comment type="caution">
    <text evidence="8">The sequence shown here is derived from an EMBL/GenBank/DDBJ whole genome shotgun (WGS) entry which is preliminary data.</text>
</comment>
<evidence type="ECO:0000313" key="9">
    <source>
        <dbReference type="Proteomes" id="UP000093629"/>
    </source>
</evidence>
<comment type="catalytic activity">
    <reaction evidence="5">
        <text>DNA(n) + a 2'-deoxyribonucleoside 5'-triphosphate = DNA(n+1) + diphosphate</text>
        <dbReference type="Rhea" id="RHEA:22508"/>
        <dbReference type="Rhea" id="RHEA-COMP:17339"/>
        <dbReference type="Rhea" id="RHEA-COMP:17340"/>
        <dbReference type="ChEBI" id="CHEBI:33019"/>
        <dbReference type="ChEBI" id="CHEBI:61560"/>
        <dbReference type="ChEBI" id="CHEBI:173112"/>
        <dbReference type="EC" id="2.7.7.7"/>
    </reaction>
</comment>
<gene>
    <name evidence="8" type="ORF">A5636_24025</name>
</gene>
<dbReference type="Gene3D" id="3.30.420.10">
    <property type="entry name" value="Ribonuclease H-like superfamily/Ribonuclease H"/>
    <property type="match status" value="1"/>
</dbReference>
<name>A0A1A3N6C0_MYCAS</name>
<keyword evidence="9" id="KW-1185">Reference proteome</keyword>
<dbReference type="GO" id="GO:0003887">
    <property type="term" value="F:DNA-directed DNA polymerase activity"/>
    <property type="evidence" value="ECO:0007669"/>
    <property type="project" value="UniProtKB-EC"/>
</dbReference>
<dbReference type="GO" id="GO:0003677">
    <property type="term" value="F:DNA binding"/>
    <property type="evidence" value="ECO:0007669"/>
    <property type="project" value="InterPro"/>
</dbReference>
<dbReference type="SUPFAM" id="SSF56672">
    <property type="entry name" value="DNA/RNA polymerases"/>
    <property type="match status" value="1"/>
</dbReference>
<dbReference type="PANTHER" id="PTHR10133:SF27">
    <property type="entry name" value="DNA POLYMERASE NU"/>
    <property type="match status" value="1"/>
</dbReference>
<reference evidence="8 9" key="1">
    <citation type="submission" date="2016-06" db="EMBL/GenBank/DDBJ databases">
        <authorList>
            <person name="Kjaerup R.B."/>
            <person name="Dalgaard T.S."/>
            <person name="Juul-Madsen H.R."/>
        </authorList>
    </citation>
    <scope>NUCLEOTIDE SEQUENCE [LARGE SCALE GENOMIC DNA]</scope>
    <source>
        <strain evidence="8 9">1245139.5</strain>
    </source>
</reference>
<accession>A0A1A3N6C0</accession>
<dbReference type="Pfam" id="PF22619">
    <property type="entry name" value="DNA_polI_exo1"/>
    <property type="match status" value="1"/>
</dbReference>
<dbReference type="GO" id="GO:0008408">
    <property type="term" value="F:3'-5' exonuclease activity"/>
    <property type="evidence" value="ECO:0007669"/>
    <property type="project" value="InterPro"/>
</dbReference>
<evidence type="ECO:0000313" key="8">
    <source>
        <dbReference type="EMBL" id="OBK16890.1"/>
    </source>
</evidence>
<dbReference type="EMBL" id="LZLQ01000058">
    <property type="protein sequence ID" value="OBK16890.1"/>
    <property type="molecule type" value="Genomic_DNA"/>
</dbReference>
<dbReference type="InterPro" id="IPR002298">
    <property type="entry name" value="DNA_polymerase_A"/>
</dbReference>
<dbReference type="SMART" id="SM00474">
    <property type="entry name" value="35EXOc"/>
    <property type="match status" value="1"/>
</dbReference>
<organism evidence="8 9">
    <name type="scientific">Mycobacterium asiaticum</name>
    <dbReference type="NCBI Taxonomy" id="1790"/>
    <lineage>
        <taxon>Bacteria</taxon>
        <taxon>Bacillati</taxon>
        <taxon>Actinomycetota</taxon>
        <taxon>Actinomycetes</taxon>
        <taxon>Mycobacteriales</taxon>
        <taxon>Mycobacteriaceae</taxon>
        <taxon>Mycobacterium</taxon>
    </lineage>
</organism>
<evidence type="ECO:0000259" key="7">
    <source>
        <dbReference type="SMART" id="SM00482"/>
    </source>
</evidence>
<dbReference type="PANTHER" id="PTHR10133">
    <property type="entry name" value="DNA POLYMERASE I"/>
    <property type="match status" value="1"/>
</dbReference>
<evidence type="ECO:0000256" key="3">
    <source>
        <dbReference type="ARBA" id="ARBA00020311"/>
    </source>
</evidence>
<dbReference type="Proteomes" id="UP000093629">
    <property type="component" value="Unassembled WGS sequence"/>
</dbReference>
<dbReference type="SMART" id="SM00482">
    <property type="entry name" value="POLAc"/>
    <property type="match status" value="1"/>
</dbReference>
<evidence type="ECO:0000256" key="2">
    <source>
        <dbReference type="ARBA" id="ARBA00012417"/>
    </source>
</evidence>
<dbReference type="InterPro" id="IPR012337">
    <property type="entry name" value="RNaseH-like_sf"/>
</dbReference>
<dbReference type="Gene3D" id="1.10.150.20">
    <property type="entry name" value="5' to 3' exonuclease, C-terminal subdomain"/>
    <property type="match status" value="1"/>
</dbReference>
<feature type="domain" description="3'-5' exonuclease" evidence="6">
    <location>
        <begin position="2"/>
        <end position="166"/>
    </location>
</feature>
<comment type="similarity">
    <text evidence="1">Belongs to the DNA polymerase type-A family.</text>
</comment>
<feature type="domain" description="DNA-directed DNA polymerase family A palm" evidence="7">
    <location>
        <begin position="226"/>
        <end position="351"/>
    </location>
</feature>